<proteinExistence type="predicted"/>
<protein>
    <submittedName>
        <fullName evidence="1">Uncharacterized protein</fullName>
    </submittedName>
</protein>
<comment type="caution">
    <text evidence="1">The sequence shown here is derived from an EMBL/GenBank/DDBJ whole genome shotgun (WGS) entry which is preliminary data.</text>
</comment>
<accession>A0A8X6T4D4</accession>
<keyword evidence="2" id="KW-1185">Reference proteome</keyword>
<evidence type="ECO:0000313" key="1">
    <source>
        <dbReference type="EMBL" id="GFS78812.1"/>
    </source>
</evidence>
<name>A0A8X6T4D4_NEPPI</name>
<gene>
    <name evidence="1" type="ORF">NPIL_71001</name>
</gene>
<dbReference type="Proteomes" id="UP000887013">
    <property type="component" value="Unassembled WGS sequence"/>
</dbReference>
<organism evidence="1 2">
    <name type="scientific">Nephila pilipes</name>
    <name type="common">Giant wood spider</name>
    <name type="synonym">Nephila maculata</name>
    <dbReference type="NCBI Taxonomy" id="299642"/>
    <lineage>
        <taxon>Eukaryota</taxon>
        <taxon>Metazoa</taxon>
        <taxon>Ecdysozoa</taxon>
        <taxon>Arthropoda</taxon>
        <taxon>Chelicerata</taxon>
        <taxon>Arachnida</taxon>
        <taxon>Araneae</taxon>
        <taxon>Araneomorphae</taxon>
        <taxon>Entelegynae</taxon>
        <taxon>Araneoidea</taxon>
        <taxon>Nephilidae</taxon>
        <taxon>Nephila</taxon>
    </lineage>
</organism>
<dbReference type="AlphaFoldDB" id="A0A8X6T4D4"/>
<evidence type="ECO:0000313" key="2">
    <source>
        <dbReference type="Proteomes" id="UP000887013"/>
    </source>
</evidence>
<reference evidence="1" key="1">
    <citation type="submission" date="2020-08" db="EMBL/GenBank/DDBJ databases">
        <title>Multicomponent nature underlies the extraordinary mechanical properties of spider dragline silk.</title>
        <authorList>
            <person name="Kono N."/>
            <person name="Nakamura H."/>
            <person name="Mori M."/>
            <person name="Yoshida Y."/>
            <person name="Ohtoshi R."/>
            <person name="Malay A.D."/>
            <person name="Moran D.A.P."/>
            <person name="Tomita M."/>
            <person name="Numata K."/>
            <person name="Arakawa K."/>
        </authorList>
    </citation>
    <scope>NUCLEOTIDE SEQUENCE</scope>
</reference>
<sequence>MVAANNRSLNDAICIRLNYPRVLDQDKLRYPVTFASNQVPSQNPPHLETHHTLLSARPERFSVEQKTVTASKFPDNPELRARKEDFPRDLHYSRSLKTRAGNPLIKRFFFYSRTYCECRQKLPEITLLFMALSRRSPLMNEMKFCEREVSDEQWETIECVSRKLLILVSTSLKQEQTLAQVALDKAGESLENHVGGTCYTSAAWKMYRPFSFSLLAKFEFKTTVLPNLL</sequence>
<dbReference type="EMBL" id="BMAW01097260">
    <property type="protein sequence ID" value="GFS78812.1"/>
    <property type="molecule type" value="Genomic_DNA"/>
</dbReference>